<feature type="compositionally biased region" description="Acidic residues" evidence="1">
    <location>
        <begin position="41"/>
        <end position="58"/>
    </location>
</feature>
<name>E4Z509_OIKDI</name>
<proteinExistence type="predicted"/>
<gene>
    <name evidence="2" type="ORF">GSOID_T00026514001</name>
</gene>
<sequence>MKLGRLYEPRPPVPELATVQDYIDSVKFEAPPGFRKIEIIASDEDFESDSEEDEELVEEVSSAELGRGPVRAAATGTPRSQKEKKRPARVGDPVIEKTLTKGSEAVPGPVIVEQDSGNVDWLKPPPRTTEVYPEGETAKSESLPYLTGTRLVADVIMKLLVKPIRNFMEAGPSKTAMEKTFPAILTVFDYSHRMFLPQLSKTLTDATKAVLAGRRNNARSTNYLLGEENLGAILTLINALTGAVLGMVRTVTSTSRPTRPLLRLLGHWDTYKT</sequence>
<feature type="non-terminal residue" evidence="2">
    <location>
        <position position="273"/>
    </location>
</feature>
<organism evidence="2">
    <name type="scientific">Oikopleura dioica</name>
    <name type="common">Tunicate</name>
    <dbReference type="NCBI Taxonomy" id="34765"/>
    <lineage>
        <taxon>Eukaryota</taxon>
        <taxon>Metazoa</taxon>
        <taxon>Chordata</taxon>
        <taxon>Tunicata</taxon>
        <taxon>Appendicularia</taxon>
        <taxon>Copelata</taxon>
        <taxon>Oikopleuridae</taxon>
        <taxon>Oikopleura</taxon>
    </lineage>
</organism>
<protein>
    <submittedName>
        <fullName evidence="2">Uncharacterized protein</fullName>
    </submittedName>
</protein>
<feature type="region of interest" description="Disordered" evidence="1">
    <location>
        <begin position="41"/>
        <end position="89"/>
    </location>
</feature>
<accession>E4Z509</accession>
<dbReference type="EMBL" id="FN657507">
    <property type="protein sequence ID" value="CBY42787.1"/>
    <property type="molecule type" value="Genomic_DNA"/>
</dbReference>
<dbReference type="Proteomes" id="UP000011014">
    <property type="component" value="Unassembled WGS sequence"/>
</dbReference>
<reference evidence="2" key="1">
    <citation type="journal article" date="2010" name="Science">
        <title>Plasticity of animal genome architecture unmasked by rapid evolution of a pelagic tunicate.</title>
        <authorList>
            <person name="Denoeud F."/>
            <person name="Henriet S."/>
            <person name="Mungpakdee S."/>
            <person name="Aury J.M."/>
            <person name="Da Silva C."/>
            <person name="Brinkmann H."/>
            <person name="Mikhaleva J."/>
            <person name="Olsen L.C."/>
            <person name="Jubin C."/>
            <person name="Canestro C."/>
            <person name="Bouquet J.M."/>
            <person name="Danks G."/>
            <person name="Poulain J."/>
            <person name="Campsteijn C."/>
            <person name="Adamski M."/>
            <person name="Cross I."/>
            <person name="Yadetie F."/>
            <person name="Muffato M."/>
            <person name="Louis A."/>
            <person name="Butcher S."/>
            <person name="Tsagkogeorga G."/>
            <person name="Konrad A."/>
            <person name="Singh S."/>
            <person name="Jensen M.F."/>
            <person name="Cong E.H."/>
            <person name="Eikeseth-Otteraa H."/>
            <person name="Noel B."/>
            <person name="Anthouard V."/>
            <person name="Porcel B.M."/>
            <person name="Kachouri-Lafond R."/>
            <person name="Nishino A."/>
            <person name="Ugolini M."/>
            <person name="Chourrout P."/>
            <person name="Nishida H."/>
            <person name="Aasland R."/>
            <person name="Huzurbazar S."/>
            <person name="Westhof E."/>
            <person name="Delsuc F."/>
            <person name="Lehrach H."/>
            <person name="Reinhardt R."/>
            <person name="Weissenbach J."/>
            <person name="Roy S.W."/>
            <person name="Artiguenave F."/>
            <person name="Postlethwait J.H."/>
            <person name="Manak J.R."/>
            <person name="Thompson E.M."/>
            <person name="Jaillon O."/>
            <person name="Du Pasquier L."/>
            <person name="Boudinot P."/>
            <person name="Liberles D.A."/>
            <person name="Volff J.N."/>
            <person name="Philippe H."/>
            <person name="Lenhard B."/>
            <person name="Roest Crollius H."/>
            <person name="Wincker P."/>
            <person name="Chourrout D."/>
        </authorList>
    </citation>
    <scope>NUCLEOTIDE SEQUENCE [LARGE SCALE GENOMIC DNA]</scope>
</reference>
<dbReference type="AlphaFoldDB" id="E4Z509"/>
<evidence type="ECO:0000256" key="1">
    <source>
        <dbReference type="SAM" id="MobiDB-lite"/>
    </source>
</evidence>
<feature type="region of interest" description="Disordered" evidence="1">
    <location>
        <begin position="116"/>
        <end position="136"/>
    </location>
</feature>
<evidence type="ECO:0000313" key="2">
    <source>
        <dbReference type="EMBL" id="CBY42787.1"/>
    </source>
</evidence>